<dbReference type="KEGG" id="pamo:BAR1_10725"/>
<gene>
    <name evidence="3" type="ORF">BAR1_10725</name>
</gene>
<dbReference type="PANTHER" id="PTHR12788:SF10">
    <property type="entry name" value="PROTEIN-TYROSINE SULFOTRANSFERASE"/>
    <property type="match status" value="1"/>
</dbReference>
<dbReference type="OrthoDB" id="9800698at2"/>
<dbReference type="SUPFAM" id="SSF52540">
    <property type="entry name" value="P-loop containing nucleoside triphosphate hydrolases"/>
    <property type="match status" value="1"/>
</dbReference>
<dbReference type="InterPro" id="IPR027417">
    <property type="entry name" value="P-loop_NTPase"/>
</dbReference>
<organism evidence="3 4">
    <name type="scientific">Profundibacter amoris</name>
    <dbReference type="NCBI Taxonomy" id="2171755"/>
    <lineage>
        <taxon>Bacteria</taxon>
        <taxon>Pseudomonadati</taxon>
        <taxon>Pseudomonadota</taxon>
        <taxon>Alphaproteobacteria</taxon>
        <taxon>Rhodobacterales</taxon>
        <taxon>Paracoccaceae</taxon>
        <taxon>Profundibacter</taxon>
    </lineage>
</organism>
<dbReference type="Gene3D" id="3.40.50.300">
    <property type="entry name" value="P-loop containing nucleotide triphosphate hydrolases"/>
    <property type="match status" value="1"/>
</dbReference>
<name>A0A347UHM9_9RHOB</name>
<keyword evidence="4" id="KW-1185">Reference proteome</keyword>
<dbReference type="AlphaFoldDB" id="A0A347UHM9"/>
<proteinExistence type="predicted"/>
<evidence type="ECO:0000313" key="3">
    <source>
        <dbReference type="EMBL" id="AXX98357.1"/>
    </source>
</evidence>
<dbReference type="Proteomes" id="UP000261704">
    <property type="component" value="Chromosome"/>
</dbReference>
<dbReference type="Pfam" id="PF13469">
    <property type="entry name" value="Sulfotransfer_3"/>
    <property type="match status" value="1"/>
</dbReference>
<dbReference type="PANTHER" id="PTHR12788">
    <property type="entry name" value="PROTEIN-TYROSINE SULFOTRANSFERASE 2"/>
    <property type="match status" value="1"/>
</dbReference>
<keyword evidence="2" id="KW-0802">TPR repeat</keyword>
<dbReference type="InterPro" id="IPR019734">
    <property type="entry name" value="TPR_rpt"/>
</dbReference>
<evidence type="ECO:0000256" key="1">
    <source>
        <dbReference type="ARBA" id="ARBA00022679"/>
    </source>
</evidence>
<evidence type="ECO:0000313" key="4">
    <source>
        <dbReference type="Proteomes" id="UP000261704"/>
    </source>
</evidence>
<dbReference type="EMBL" id="CP032125">
    <property type="protein sequence ID" value="AXX98357.1"/>
    <property type="molecule type" value="Genomic_DNA"/>
</dbReference>
<dbReference type="Gene3D" id="1.25.40.10">
    <property type="entry name" value="Tetratricopeptide repeat domain"/>
    <property type="match status" value="1"/>
</dbReference>
<feature type="repeat" description="TPR" evidence="2">
    <location>
        <begin position="107"/>
        <end position="140"/>
    </location>
</feature>
<dbReference type="InterPro" id="IPR011990">
    <property type="entry name" value="TPR-like_helical_dom_sf"/>
</dbReference>
<dbReference type="PROSITE" id="PS50005">
    <property type="entry name" value="TPR"/>
    <property type="match status" value="4"/>
</dbReference>
<dbReference type="SMART" id="SM00028">
    <property type="entry name" value="TPR"/>
    <property type="match status" value="5"/>
</dbReference>
<accession>A0A347UHM9</accession>
<dbReference type="SUPFAM" id="SSF48452">
    <property type="entry name" value="TPR-like"/>
    <property type="match status" value="1"/>
</dbReference>
<keyword evidence="1 3" id="KW-0808">Transferase</keyword>
<evidence type="ECO:0000256" key="2">
    <source>
        <dbReference type="PROSITE-ProRule" id="PRU00339"/>
    </source>
</evidence>
<dbReference type="GO" id="GO:0008476">
    <property type="term" value="F:protein-tyrosine sulfotransferase activity"/>
    <property type="evidence" value="ECO:0007669"/>
    <property type="project" value="InterPro"/>
</dbReference>
<protein>
    <submittedName>
        <fullName evidence="3">Sulfotransferase family protein</fullName>
    </submittedName>
</protein>
<feature type="repeat" description="TPR" evidence="2">
    <location>
        <begin position="141"/>
        <end position="174"/>
    </location>
</feature>
<dbReference type="Pfam" id="PF13174">
    <property type="entry name" value="TPR_6"/>
    <property type="match status" value="1"/>
</dbReference>
<dbReference type="InterPro" id="IPR026634">
    <property type="entry name" value="TPST-like"/>
</dbReference>
<feature type="repeat" description="TPR" evidence="2">
    <location>
        <begin position="175"/>
        <end position="208"/>
    </location>
</feature>
<reference evidence="3 4" key="1">
    <citation type="submission" date="2018-09" db="EMBL/GenBank/DDBJ databases">
        <title>Profundibacter amoris BAR1 gen. nov., sp. nov., a new member of the Roseobacter clade isolated at Lokis Castle Vent Field on the Arctic Mid-Oceanic Ridge.</title>
        <authorList>
            <person name="Le Moine Bauer S."/>
            <person name="Sjoeberg A.G."/>
            <person name="L'Haridon S."/>
            <person name="Stokke R."/>
            <person name="Roalkvam I."/>
            <person name="Steen I.H."/>
            <person name="Dahle H."/>
        </authorList>
    </citation>
    <scope>NUCLEOTIDE SEQUENCE [LARGE SCALE GENOMIC DNA]</scope>
    <source>
        <strain evidence="3 4">BAR1</strain>
    </source>
</reference>
<dbReference type="Pfam" id="PF13432">
    <property type="entry name" value="TPR_16"/>
    <property type="match status" value="2"/>
</dbReference>
<feature type="repeat" description="TPR" evidence="2">
    <location>
        <begin position="39"/>
        <end position="72"/>
    </location>
</feature>
<sequence length="582" mass="63861">MATNAKALADKIMAQLQAGDLARAVKGAKTAHKKFPKEPYFANLTGMALAQSGNEREAALFFNKALRMAPKDQNYQNNLVQALVMSDQHEKAQALIGKLLAKRADPSELYYQLAMSQMRSGNGDAALEALSRALEANPSHAKAHNLRGVIYSETGRDADAVAAYEASLAIAPDNPETLANLSLPLSRLNREEEGLAALERALQINPSHLVSLQRYASQLNELGRREQAKAVLHTLLADYPAQGDAIHQLAQIQTAEENAALLPLAEKALAKMPNNAPERIPLNFALSVIHWQAGDIPAAAWALKAANGQYVRQHPFDMARETQEMADILALFPQDTAPVIAKPADGPTPVFVIGQPRSGTTLTEQILTSHPKVAGFGELATAGRLVEAVLQGGQGFDPDGFAADYRQSLPDLPETASAFVDKMPANYRYVGFLASALPQARFVWLQRDPRDVALSMWRAYFPRPAMGYTFDLEAMAQVANMHQQYLQHWQALFPDRILTIRYEDIVADIDAASRQLANFCGVDWVKDMAHPERNTSAVRTASVGQVREGVHRRSIGGWKRLKDPLQPFMGRLDNGLWPELDS</sequence>